<keyword evidence="2" id="KW-1185">Reference proteome</keyword>
<evidence type="ECO:0000313" key="1">
    <source>
        <dbReference type="EMBL" id="ATQ44666.1"/>
    </source>
</evidence>
<protein>
    <submittedName>
        <fullName evidence="1">Uncharacterized protein</fullName>
    </submittedName>
</protein>
<accession>A0A2D2B383</accession>
<dbReference type="KEGG" id="cmb:CSW64_20885"/>
<proteinExistence type="predicted"/>
<dbReference type="RefSeq" id="WP_099623914.1">
    <property type="nucleotide sequence ID" value="NZ_CP024201.1"/>
</dbReference>
<name>A0A2D2B383_9CAUL</name>
<gene>
    <name evidence="1" type="ORF">CSW64_20885</name>
</gene>
<dbReference type="Proteomes" id="UP000228945">
    <property type="component" value="Chromosome"/>
</dbReference>
<organism evidence="1 2">
    <name type="scientific">Caulobacter mirabilis</name>
    <dbReference type="NCBI Taxonomy" id="69666"/>
    <lineage>
        <taxon>Bacteria</taxon>
        <taxon>Pseudomonadati</taxon>
        <taxon>Pseudomonadota</taxon>
        <taxon>Alphaproteobacteria</taxon>
        <taxon>Caulobacterales</taxon>
        <taxon>Caulobacteraceae</taxon>
        <taxon>Caulobacter</taxon>
    </lineage>
</organism>
<reference evidence="1 2" key="1">
    <citation type="submission" date="2017-10" db="EMBL/GenBank/DDBJ databases">
        <title>Genome sequence of Caulobacter mirabilis FWC38.</title>
        <authorList>
            <person name="Fiebig A."/>
            <person name="Crosson S."/>
        </authorList>
    </citation>
    <scope>NUCLEOTIDE SEQUENCE [LARGE SCALE GENOMIC DNA]</scope>
    <source>
        <strain evidence="1 2">FWC 38</strain>
    </source>
</reference>
<dbReference type="AlphaFoldDB" id="A0A2D2B383"/>
<evidence type="ECO:0000313" key="2">
    <source>
        <dbReference type="Proteomes" id="UP000228945"/>
    </source>
</evidence>
<dbReference type="EMBL" id="CP024201">
    <property type="protein sequence ID" value="ATQ44666.1"/>
    <property type="molecule type" value="Genomic_DNA"/>
</dbReference>
<sequence>MTRPAAPPLAEDPPPEAVSFDPIARAFLGRAKPIENLRWSLRDLATAGLTLALIHAAATLEGL</sequence>